<sequence length="173" mass="18970">MASATALASVGRVHAADQASSALADSLPPVRQITRGPLNHWFGYYDKLEFDPTNRFVLSGEVAFEHRTPRADDTIRVGMVDTADNDKWIPLGKSSAWGWQQGCMLQWRPQSASEVVWNDRQGDQHVCRVMDVKQKSCGRCHGPFMHSAAMANGRSRPIFHGSSGCVPATGTSD</sequence>
<gene>
    <name evidence="1" type="ORF">RMSM_00023</name>
</gene>
<dbReference type="PATRIC" id="fig|1265738.3.peg.22"/>
<proteinExistence type="predicted"/>
<keyword evidence="2" id="KW-1185">Reference proteome</keyword>
<name>M5RV19_9BACT</name>
<reference evidence="1 2" key="1">
    <citation type="journal article" date="2013" name="Mar. Genomics">
        <title>Expression of sulfatases in Rhodopirellula baltica and the diversity of sulfatases in the genus Rhodopirellula.</title>
        <authorList>
            <person name="Wegner C.E."/>
            <person name="Richter-Heitmann T."/>
            <person name="Klindworth A."/>
            <person name="Klockow C."/>
            <person name="Richter M."/>
            <person name="Achstetter T."/>
            <person name="Glockner F.O."/>
            <person name="Harder J."/>
        </authorList>
    </citation>
    <scope>NUCLEOTIDE SEQUENCE [LARGE SCALE GENOMIC DNA]</scope>
    <source>
        <strain evidence="1 2">SM1</strain>
    </source>
</reference>
<dbReference type="AlphaFoldDB" id="M5RV19"/>
<evidence type="ECO:0000313" key="2">
    <source>
        <dbReference type="Proteomes" id="UP000011991"/>
    </source>
</evidence>
<dbReference type="EMBL" id="ANOG01000003">
    <property type="protein sequence ID" value="EMI23046.1"/>
    <property type="molecule type" value="Genomic_DNA"/>
</dbReference>
<dbReference type="Proteomes" id="UP000011991">
    <property type="component" value="Unassembled WGS sequence"/>
</dbReference>
<protein>
    <submittedName>
        <fullName evidence="1">Putative secreted protein</fullName>
    </submittedName>
</protein>
<evidence type="ECO:0000313" key="1">
    <source>
        <dbReference type="EMBL" id="EMI23046.1"/>
    </source>
</evidence>
<accession>M5RV19</accession>
<organism evidence="1 2">
    <name type="scientific">Rhodopirellula maiorica SM1</name>
    <dbReference type="NCBI Taxonomy" id="1265738"/>
    <lineage>
        <taxon>Bacteria</taxon>
        <taxon>Pseudomonadati</taxon>
        <taxon>Planctomycetota</taxon>
        <taxon>Planctomycetia</taxon>
        <taxon>Pirellulales</taxon>
        <taxon>Pirellulaceae</taxon>
        <taxon>Novipirellula</taxon>
    </lineage>
</organism>
<comment type="caution">
    <text evidence="1">The sequence shown here is derived from an EMBL/GenBank/DDBJ whole genome shotgun (WGS) entry which is preliminary data.</text>
</comment>